<dbReference type="PANTHER" id="PTHR43625">
    <property type="entry name" value="AFLATOXIN B1 ALDEHYDE REDUCTASE"/>
    <property type="match status" value="1"/>
</dbReference>
<dbReference type="InterPro" id="IPR050791">
    <property type="entry name" value="Aldo-Keto_reductase"/>
</dbReference>
<keyword evidence="5" id="KW-1185">Reference proteome</keyword>
<feature type="compositionally biased region" description="Low complexity" evidence="2">
    <location>
        <begin position="15"/>
        <end position="24"/>
    </location>
</feature>
<dbReference type="InterPro" id="IPR023210">
    <property type="entry name" value="NADP_OxRdtase_dom"/>
</dbReference>
<dbReference type="AlphaFoldDB" id="A0A8I1D711"/>
<evidence type="ECO:0000256" key="1">
    <source>
        <dbReference type="ARBA" id="ARBA00023002"/>
    </source>
</evidence>
<gene>
    <name evidence="4" type="ORF">I3517_14355</name>
</gene>
<dbReference type="Proteomes" id="UP000627573">
    <property type="component" value="Unassembled WGS sequence"/>
</dbReference>
<feature type="compositionally biased region" description="Polar residues" evidence="2">
    <location>
        <begin position="1"/>
        <end position="14"/>
    </location>
</feature>
<organism evidence="4 5">
    <name type="scientific">Rhodococcus erythropolis</name>
    <name type="common">Arthrobacter picolinophilus</name>
    <dbReference type="NCBI Taxonomy" id="1833"/>
    <lineage>
        <taxon>Bacteria</taxon>
        <taxon>Bacillati</taxon>
        <taxon>Actinomycetota</taxon>
        <taxon>Actinomycetes</taxon>
        <taxon>Mycobacteriales</taxon>
        <taxon>Nocardiaceae</taxon>
        <taxon>Rhodococcus</taxon>
        <taxon>Rhodococcus erythropolis group</taxon>
    </lineage>
</organism>
<comment type="caution">
    <text evidence="4">The sequence shown here is derived from an EMBL/GenBank/DDBJ whole genome shotgun (WGS) entry which is preliminary data.</text>
</comment>
<dbReference type="GO" id="GO:0016491">
    <property type="term" value="F:oxidoreductase activity"/>
    <property type="evidence" value="ECO:0007669"/>
    <property type="project" value="UniProtKB-KW"/>
</dbReference>
<evidence type="ECO:0000313" key="5">
    <source>
        <dbReference type="Proteomes" id="UP000627573"/>
    </source>
</evidence>
<dbReference type="GO" id="GO:0005737">
    <property type="term" value="C:cytoplasm"/>
    <property type="evidence" value="ECO:0007669"/>
    <property type="project" value="TreeGrafter"/>
</dbReference>
<dbReference type="Pfam" id="PF00248">
    <property type="entry name" value="Aldo_ket_red"/>
    <property type="match status" value="1"/>
</dbReference>
<keyword evidence="1" id="KW-0560">Oxidoreductase</keyword>
<evidence type="ECO:0000256" key="2">
    <source>
        <dbReference type="SAM" id="MobiDB-lite"/>
    </source>
</evidence>
<sequence length="367" mass="39074">MATACVSDQTASDQSTSPATSGAGAVAAATTLTDRRRLGSLEVSSIGLGCQTMVGTLYGPVTSREDMVTLIRTAADQGVTFFDTAEAYGPFESERIVGEALEPIRDQVVVASKFGWNIDLATGERLGGVNSRPDNIRGAVEGMLARLKTDRIDLLYQHRVDPAVPIEDVAGTVRDLIDEGKVLHFGLSEAGPQTIRRAHAVQPLTAIQNEYSVLWRGPEAEILPLCAELGIGFVPWSPLGAGFTTGTISPFTRFAADDFRGAVPRNAPDAMAANMPLIQLLQDWAVRKGSTPAQISLAWLMAQQPWIVPIPSTTRTPHLIENLGSEEVSFSPDELRELNTAIASIPIQGDRLPAGALVATGIEAPLP</sequence>
<evidence type="ECO:0000313" key="4">
    <source>
        <dbReference type="EMBL" id="MBH5143792.1"/>
    </source>
</evidence>
<dbReference type="PANTHER" id="PTHR43625:SF77">
    <property type="entry name" value="ALDO-KETO REDUCTASE"/>
    <property type="match status" value="1"/>
</dbReference>
<feature type="domain" description="NADP-dependent oxidoreductase" evidence="3">
    <location>
        <begin position="57"/>
        <end position="340"/>
    </location>
</feature>
<accession>A0A8I1D711</accession>
<evidence type="ECO:0000259" key="3">
    <source>
        <dbReference type="Pfam" id="PF00248"/>
    </source>
</evidence>
<dbReference type="EMBL" id="JAECSB010000044">
    <property type="protein sequence ID" value="MBH5143792.1"/>
    <property type="molecule type" value="Genomic_DNA"/>
</dbReference>
<dbReference type="SUPFAM" id="SSF51430">
    <property type="entry name" value="NAD(P)-linked oxidoreductase"/>
    <property type="match status" value="1"/>
</dbReference>
<name>A0A8I1D711_RHOER</name>
<protein>
    <submittedName>
        <fullName evidence="4">Aldo/keto reductase</fullName>
    </submittedName>
</protein>
<reference evidence="4 5" key="1">
    <citation type="submission" date="2020-12" db="EMBL/GenBank/DDBJ databases">
        <title>Draft genome sequence of furan degrading bacterial strain FUR100.</title>
        <authorList>
            <person name="Woiski C."/>
        </authorList>
    </citation>
    <scope>NUCLEOTIDE SEQUENCE [LARGE SCALE GENOMIC DNA]</scope>
    <source>
        <strain evidence="4 5">FUR100</strain>
    </source>
</reference>
<dbReference type="InterPro" id="IPR036812">
    <property type="entry name" value="NAD(P)_OxRdtase_dom_sf"/>
</dbReference>
<feature type="region of interest" description="Disordered" evidence="2">
    <location>
        <begin position="1"/>
        <end position="24"/>
    </location>
</feature>
<dbReference type="Gene3D" id="3.20.20.100">
    <property type="entry name" value="NADP-dependent oxidoreductase domain"/>
    <property type="match status" value="1"/>
</dbReference>
<dbReference type="CDD" id="cd19078">
    <property type="entry name" value="AKR_AKR13C1_2"/>
    <property type="match status" value="1"/>
</dbReference>
<proteinExistence type="predicted"/>